<dbReference type="EMBL" id="AYRZ02000004">
    <property type="protein sequence ID" value="PHT84437.1"/>
    <property type="molecule type" value="Genomic_DNA"/>
</dbReference>
<accession>A0A2G2ZR60</accession>
<dbReference type="Pfam" id="PF07712">
    <property type="entry name" value="SURNod19"/>
    <property type="match status" value="1"/>
</dbReference>
<organism evidence="1 2">
    <name type="scientific">Capsicum annuum</name>
    <name type="common">Capsicum pepper</name>
    <dbReference type="NCBI Taxonomy" id="4072"/>
    <lineage>
        <taxon>Eukaryota</taxon>
        <taxon>Viridiplantae</taxon>
        <taxon>Streptophyta</taxon>
        <taxon>Embryophyta</taxon>
        <taxon>Tracheophyta</taxon>
        <taxon>Spermatophyta</taxon>
        <taxon>Magnoliopsida</taxon>
        <taxon>eudicotyledons</taxon>
        <taxon>Gunneridae</taxon>
        <taxon>Pentapetalae</taxon>
        <taxon>asterids</taxon>
        <taxon>lamiids</taxon>
        <taxon>Solanales</taxon>
        <taxon>Solanaceae</taxon>
        <taxon>Solanoideae</taxon>
        <taxon>Capsiceae</taxon>
        <taxon>Capsicum</taxon>
    </lineage>
</organism>
<reference evidence="1 2" key="2">
    <citation type="journal article" date="2017" name="Genome Biol.">
        <title>New reference genome sequences of hot pepper reveal the massive evolution of plant disease-resistance genes by retroduplication.</title>
        <authorList>
            <person name="Kim S."/>
            <person name="Park J."/>
            <person name="Yeom S.I."/>
            <person name="Kim Y.M."/>
            <person name="Seo E."/>
            <person name="Kim K.T."/>
            <person name="Kim M.S."/>
            <person name="Lee J.M."/>
            <person name="Cheong K."/>
            <person name="Shin H.S."/>
            <person name="Kim S.B."/>
            <person name="Han K."/>
            <person name="Lee J."/>
            <person name="Park M."/>
            <person name="Lee H.A."/>
            <person name="Lee H.Y."/>
            <person name="Lee Y."/>
            <person name="Oh S."/>
            <person name="Lee J.H."/>
            <person name="Choi E."/>
            <person name="Choi E."/>
            <person name="Lee S.E."/>
            <person name="Jeon J."/>
            <person name="Kim H."/>
            <person name="Choi G."/>
            <person name="Song H."/>
            <person name="Lee J."/>
            <person name="Lee S.C."/>
            <person name="Kwon J.K."/>
            <person name="Lee H.Y."/>
            <person name="Koo N."/>
            <person name="Hong Y."/>
            <person name="Kim R.W."/>
            <person name="Kang W.H."/>
            <person name="Huh J.H."/>
            <person name="Kang B.C."/>
            <person name="Yang T.J."/>
            <person name="Lee Y.H."/>
            <person name="Bennetzen J.L."/>
            <person name="Choi D."/>
        </authorList>
    </citation>
    <scope>NUCLEOTIDE SEQUENCE [LARGE SCALE GENOMIC DNA]</scope>
    <source>
        <strain evidence="2">cv. CM334</strain>
    </source>
</reference>
<dbReference type="PANTHER" id="PTHR33390">
    <property type="entry name" value="STRESS UP-REGULATED NOD 19 PROTEIN"/>
    <property type="match status" value="1"/>
</dbReference>
<dbReference type="AlphaFoldDB" id="A0A2G2ZR60"/>
<dbReference type="InterPro" id="IPR011692">
    <property type="entry name" value="Stress_up-reg_Nod19"/>
</dbReference>
<dbReference type="PANTHER" id="PTHR33390:SF9">
    <property type="entry name" value="STRESS UP-REGULATED NOD 19 PROTEIN"/>
    <property type="match status" value="1"/>
</dbReference>
<gene>
    <name evidence="1" type="ORF">T459_12880</name>
</gene>
<dbReference type="Gramene" id="PHT84437">
    <property type="protein sequence ID" value="PHT84437"/>
    <property type="gene ID" value="T459_12880"/>
</dbReference>
<evidence type="ECO:0000313" key="1">
    <source>
        <dbReference type="EMBL" id="PHT84437.1"/>
    </source>
</evidence>
<sequence>MSLICEGLKIGLDALSAGVIFITSQRMTGLDIKPDYFGGLKYCPDNSICKLKKGPRGLKKGFYLKYTVKYVDWDAASIVPVKVHIFDITDSWEKLETSTAVAKHQCQETSVVAACS</sequence>
<dbReference type="STRING" id="4072.A0A2G2ZR60"/>
<reference evidence="1 2" key="1">
    <citation type="journal article" date="2014" name="Nat. Genet.">
        <title>Genome sequence of the hot pepper provides insights into the evolution of pungency in Capsicum species.</title>
        <authorList>
            <person name="Kim S."/>
            <person name="Park M."/>
            <person name="Yeom S.I."/>
            <person name="Kim Y.M."/>
            <person name="Lee J.M."/>
            <person name="Lee H.A."/>
            <person name="Seo E."/>
            <person name="Choi J."/>
            <person name="Cheong K."/>
            <person name="Kim K.T."/>
            <person name="Jung K."/>
            <person name="Lee G.W."/>
            <person name="Oh S.K."/>
            <person name="Bae C."/>
            <person name="Kim S.B."/>
            <person name="Lee H.Y."/>
            <person name="Kim S.Y."/>
            <person name="Kim M.S."/>
            <person name="Kang B.C."/>
            <person name="Jo Y.D."/>
            <person name="Yang H.B."/>
            <person name="Jeong H.J."/>
            <person name="Kang W.H."/>
            <person name="Kwon J.K."/>
            <person name="Shin C."/>
            <person name="Lim J.Y."/>
            <person name="Park J.H."/>
            <person name="Huh J.H."/>
            <person name="Kim J.S."/>
            <person name="Kim B.D."/>
            <person name="Cohen O."/>
            <person name="Paran I."/>
            <person name="Suh M.C."/>
            <person name="Lee S.B."/>
            <person name="Kim Y.K."/>
            <person name="Shin Y."/>
            <person name="Noh S.J."/>
            <person name="Park J."/>
            <person name="Seo Y.S."/>
            <person name="Kwon S.Y."/>
            <person name="Kim H.A."/>
            <person name="Park J.M."/>
            <person name="Kim H.J."/>
            <person name="Choi S.B."/>
            <person name="Bosland P.W."/>
            <person name="Reeves G."/>
            <person name="Jo S.H."/>
            <person name="Lee B.W."/>
            <person name="Cho H.T."/>
            <person name="Choi H.S."/>
            <person name="Lee M.S."/>
            <person name="Yu Y."/>
            <person name="Do Choi Y."/>
            <person name="Park B.S."/>
            <person name="van Deynze A."/>
            <person name="Ashrafi H."/>
            <person name="Hill T."/>
            <person name="Kim W.T."/>
            <person name="Pai H.S."/>
            <person name="Ahn H.K."/>
            <person name="Yeam I."/>
            <person name="Giovannoni J.J."/>
            <person name="Rose J.K."/>
            <person name="Sorensen I."/>
            <person name="Lee S.J."/>
            <person name="Kim R.W."/>
            <person name="Choi I.Y."/>
            <person name="Choi B.S."/>
            <person name="Lim J.S."/>
            <person name="Lee Y.H."/>
            <person name="Choi D."/>
        </authorList>
    </citation>
    <scope>NUCLEOTIDE SEQUENCE [LARGE SCALE GENOMIC DNA]</scope>
    <source>
        <strain evidence="2">cv. CM334</strain>
    </source>
</reference>
<protein>
    <submittedName>
        <fullName evidence="1">Uncharacterized protein</fullName>
    </submittedName>
</protein>
<dbReference type="Proteomes" id="UP000222542">
    <property type="component" value="Unassembled WGS sequence"/>
</dbReference>
<name>A0A2G2ZR60_CAPAN</name>
<evidence type="ECO:0000313" key="2">
    <source>
        <dbReference type="Proteomes" id="UP000222542"/>
    </source>
</evidence>
<proteinExistence type="predicted"/>
<comment type="caution">
    <text evidence="1">The sequence shown here is derived from an EMBL/GenBank/DDBJ whole genome shotgun (WGS) entry which is preliminary data.</text>
</comment>
<keyword evidence="2" id="KW-1185">Reference proteome</keyword>